<dbReference type="EMBL" id="BLAE01000033">
    <property type="protein sequence ID" value="GES11938.1"/>
    <property type="molecule type" value="Genomic_DNA"/>
</dbReference>
<name>A0A5M3X0W6_9ACTN</name>
<dbReference type="OrthoDB" id="9815939at2"/>
<gene>
    <name evidence="1" type="ORF">Amac_055350</name>
</gene>
<sequence>MSTPFGPASRYAHTETATWTAPDGREVVYLRRRFIAPPERFAQIAEHVVAQGERLDNLAAAYLGDPEQFWRICDANAALRPAELTERLGRRLRITLPEGIPGAADE</sequence>
<proteinExistence type="predicted"/>
<dbReference type="RefSeq" id="WP_155357282.1">
    <property type="nucleotide sequence ID" value="NZ_BAAAHL010000038.1"/>
</dbReference>
<dbReference type="Proteomes" id="UP000331127">
    <property type="component" value="Unassembled WGS sequence"/>
</dbReference>
<accession>A0A5M3X0W6</accession>
<organism evidence="1 2">
    <name type="scientific">Acrocarpospora macrocephala</name>
    <dbReference type="NCBI Taxonomy" id="150177"/>
    <lineage>
        <taxon>Bacteria</taxon>
        <taxon>Bacillati</taxon>
        <taxon>Actinomycetota</taxon>
        <taxon>Actinomycetes</taxon>
        <taxon>Streptosporangiales</taxon>
        <taxon>Streptosporangiaceae</taxon>
        <taxon>Acrocarpospora</taxon>
    </lineage>
</organism>
<protein>
    <recommendedName>
        <fullName evidence="3">LysM domain-containing protein</fullName>
    </recommendedName>
</protein>
<comment type="caution">
    <text evidence="1">The sequence shown here is derived from an EMBL/GenBank/DDBJ whole genome shotgun (WGS) entry which is preliminary data.</text>
</comment>
<evidence type="ECO:0000313" key="2">
    <source>
        <dbReference type="Proteomes" id="UP000331127"/>
    </source>
</evidence>
<evidence type="ECO:0008006" key="3">
    <source>
        <dbReference type="Google" id="ProtNLM"/>
    </source>
</evidence>
<reference evidence="1 2" key="1">
    <citation type="submission" date="2019-10" db="EMBL/GenBank/DDBJ databases">
        <title>Whole genome shotgun sequence of Acrocarpospora macrocephala NBRC 16266.</title>
        <authorList>
            <person name="Ichikawa N."/>
            <person name="Kimura A."/>
            <person name="Kitahashi Y."/>
            <person name="Komaki H."/>
            <person name="Oguchi A."/>
        </authorList>
    </citation>
    <scope>NUCLEOTIDE SEQUENCE [LARGE SCALE GENOMIC DNA]</scope>
    <source>
        <strain evidence="1 2">NBRC 16266</strain>
    </source>
</reference>
<dbReference type="AlphaFoldDB" id="A0A5M3X0W6"/>
<evidence type="ECO:0000313" key="1">
    <source>
        <dbReference type="EMBL" id="GES11938.1"/>
    </source>
</evidence>
<keyword evidence="2" id="KW-1185">Reference proteome</keyword>